<reference evidence="2 3" key="1">
    <citation type="journal article" date="2015" name="Nat. Commun.">
        <title>Outbred genome sequencing and CRISPR/Cas9 gene editing in butterflies.</title>
        <authorList>
            <person name="Li X."/>
            <person name="Fan D."/>
            <person name="Zhang W."/>
            <person name="Liu G."/>
            <person name="Zhang L."/>
            <person name="Zhao L."/>
            <person name="Fang X."/>
            <person name="Chen L."/>
            <person name="Dong Y."/>
            <person name="Chen Y."/>
            <person name="Ding Y."/>
            <person name="Zhao R."/>
            <person name="Feng M."/>
            <person name="Zhu Y."/>
            <person name="Feng Y."/>
            <person name="Jiang X."/>
            <person name="Zhu D."/>
            <person name="Xiang H."/>
            <person name="Feng X."/>
            <person name="Li S."/>
            <person name="Wang J."/>
            <person name="Zhang G."/>
            <person name="Kronforst M.R."/>
            <person name="Wang W."/>
        </authorList>
    </citation>
    <scope>NUCLEOTIDE SEQUENCE [LARGE SCALE GENOMIC DNA]</scope>
    <source>
        <strain evidence="2">Ya'a_city_454_Pm</strain>
        <tissue evidence="2">Whole body</tissue>
    </source>
</reference>
<organism evidence="2 3">
    <name type="scientific">Papilio machaon</name>
    <name type="common">Old World swallowtail butterfly</name>
    <dbReference type="NCBI Taxonomy" id="76193"/>
    <lineage>
        <taxon>Eukaryota</taxon>
        <taxon>Metazoa</taxon>
        <taxon>Ecdysozoa</taxon>
        <taxon>Arthropoda</taxon>
        <taxon>Hexapoda</taxon>
        <taxon>Insecta</taxon>
        <taxon>Pterygota</taxon>
        <taxon>Neoptera</taxon>
        <taxon>Endopterygota</taxon>
        <taxon>Lepidoptera</taxon>
        <taxon>Glossata</taxon>
        <taxon>Ditrysia</taxon>
        <taxon>Papilionoidea</taxon>
        <taxon>Papilionidae</taxon>
        <taxon>Papilioninae</taxon>
        <taxon>Papilio</taxon>
    </lineage>
</organism>
<gene>
    <name evidence="2" type="ORF">RR48_13952</name>
</gene>
<accession>A0A194RM85</accession>
<name>A0A194RM85_PAPMA</name>
<sequence>MVACCRAPEYFTGRPLEALVSLPEVQRQWRHKAANGGNSSDTPEGMERGTLSKRTSDVETEHIIEYTCEVRASGEGWLKEPAQNMDAGSIDFLSSPERRHSFIAIVFMVED</sequence>
<dbReference type="InParanoid" id="A0A194RM85"/>
<evidence type="ECO:0000313" key="3">
    <source>
        <dbReference type="Proteomes" id="UP000053240"/>
    </source>
</evidence>
<feature type="region of interest" description="Disordered" evidence="1">
    <location>
        <begin position="30"/>
        <end position="57"/>
    </location>
</feature>
<protein>
    <submittedName>
        <fullName evidence="2">Uncharacterized protein</fullName>
    </submittedName>
</protein>
<dbReference type="EMBL" id="KQ460205">
    <property type="protein sequence ID" value="KPJ17096.1"/>
    <property type="molecule type" value="Genomic_DNA"/>
</dbReference>
<keyword evidence="3" id="KW-1185">Reference proteome</keyword>
<dbReference type="AlphaFoldDB" id="A0A194RM85"/>
<evidence type="ECO:0000313" key="2">
    <source>
        <dbReference type="EMBL" id="KPJ17096.1"/>
    </source>
</evidence>
<evidence type="ECO:0000256" key="1">
    <source>
        <dbReference type="SAM" id="MobiDB-lite"/>
    </source>
</evidence>
<proteinExistence type="predicted"/>
<dbReference type="Proteomes" id="UP000053240">
    <property type="component" value="Unassembled WGS sequence"/>
</dbReference>